<accession>A0AAE3WCC2</accession>
<feature type="binding site" evidence="4">
    <location>
        <position position="13"/>
    </location>
    <ligand>
        <name>a divalent metal cation</name>
        <dbReference type="ChEBI" id="CHEBI:60240"/>
        <label>1</label>
    </ligand>
</feature>
<dbReference type="CDD" id="cd01310">
    <property type="entry name" value="TatD_DNAse"/>
    <property type="match status" value="1"/>
</dbReference>
<dbReference type="EMBL" id="JANHAX010000002">
    <property type="protein sequence ID" value="MDQ2090102.1"/>
    <property type="molecule type" value="Genomic_DNA"/>
</dbReference>
<dbReference type="GO" id="GO:0046872">
    <property type="term" value="F:metal ion binding"/>
    <property type="evidence" value="ECO:0007669"/>
    <property type="project" value="UniProtKB-KW"/>
</dbReference>
<evidence type="ECO:0000256" key="4">
    <source>
        <dbReference type="PIRSR" id="PIRSR005902-1"/>
    </source>
</evidence>
<feature type="binding site" evidence="4">
    <location>
        <position position="209"/>
    </location>
    <ligand>
        <name>a divalent metal cation</name>
        <dbReference type="ChEBI" id="CHEBI:60240"/>
        <label>1</label>
    </ligand>
</feature>
<dbReference type="PROSITE" id="PS01090">
    <property type="entry name" value="TATD_2"/>
    <property type="match status" value="1"/>
</dbReference>
<feature type="binding site" evidence="4">
    <location>
        <position position="159"/>
    </location>
    <ligand>
        <name>a divalent metal cation</name>
        <dbReference type="ChEBI" id="CHEBI:60240"/>
        <label>2</label>
    </ligand>
</feature>
<dbReference type="NCBIfam" id="TIGR00010">
    <property type="entry name" value="YchF/TatD family DNA exonuclease"/>
    <property type="match status" value="1"/>
</dbReference>
<proteinExistence type="inferred from homology"/>
<keyword evidence="2 4" id="KW-0479">Metal-binding</keyword>
<dbReference type="GO" id="GO:0005829">
    <property type="term" value="C:cytosol"/>
    <property type="evidence" value="ECO:0007669"/>
    <property type="project" value="TreeGrafter"/>
</dbReference>
<dbReference type="AlphaFoldDB" id="A0AAE3WCC2"/>
<dbReference type="InterPro" id="IPR018228">
    <property type="entry name" value="DNase_TatD-rel_CS"/>
</dbReference>
<dbReference type="Proteomes" id="UP001226762">
    <property type="component" value="Unassembled WGS sequence"/>
</dbReference>
<feature type="binding site" evidence="4">
    <location>
        <position position="11"/>
    </location>
    <ligand>
        <name>a divalent metal cation</name>
        <dbReference type="ChEBI" id="CHEBI:60240"/>
        <label>1</label>
    </ligand>
</feature>
<dbReference type="PANTHER" id="PTHR46124:SF2">
    <property type="entry name" value="D-AMINOACYL-TRNA DEACYLASE"/>
    <property type="match status" value="1"/>
</dbReference>
<dbReference type="Pfam" id="PF01026">
    <property type="entry name" value="TatD_DNase"/>
    <property type="match status" value="1"/>
</dbReference>
<dbReference type="FunFam" id="3.20.20.140:FF:000005">
    <property type="entry name" value="TatD family hydrolase"/>
    <property type="match status" value="1"/>
</dbReference>
<reference evidence="5" key="2">
    <citation type="submission" date="2023-02" db="EMBL/GenBank/DDBJ databases">
        <title>'Rhodoalgimonas zhirmunskyi' gen. nov., isolated from a red alga.</title>
        <authorList>
            <person name="Nedashkovskaya O.I."/>
            <person name="Otstavnykh N.Y."/>
            <person name="Bystritskaya E.P."/>
            <person name="Balabanova L.A."/>
            <person name="Isaeva M.P."/>
        </authorList>
    </citation>
    <scope>NUCLEOTIDE SEQUENCE</scope>
    <source>
        <strain evidence="5">KCTC 52189</strain>
    </source>
</reference>
<dbReference type="GO" id="GO:0004536">
    <property type="term" value="F:DNA nuclease activity"/>
    <property type="evidence" value="ECO:0007669"/>
    <property type="project" value="InterPro"/>
</dbReference>
<dbReference type="Gene3D" id="3.20.20.140">
    <property type="entry name" value="Metal-dependent hydrolases"/>
    <property type="match status" value="1"/>
</dbReference>
<name>A0AAE3WCC2_9RHOB</name>
<comment type="caution">
    <text evidence="5">The sequence shown here is derived from an EMBL/GenBank/DDBJ whole genome shotgun (WGS) entry which is preliminary data.</text>
</comment>
<dbReference type="InterPro" id="IPR001130">
    <property type="entry name" value="TatD-like"/>
</dbReference>
<dbReference type="RefSeq" id="WP_306735362.1">
    <property type="nucleotide sequence ID" value="NZ_JANHAX010000002.1"/>
</dbReference>
<reference evidence="5" key="1">
    <citation type="submission" date="2022-07" db="EMBL/GenBank/DDBJ databases">
        <authorList>
            <person name="Otstavnykh N."/>
            <person name="Isaeva M."/>
            <person name="Bystritskaya E."/>
        </authorList>
    </citation>
    <scope>NUCLEOTIDE SEQUENCE</scope>
    <source>
        <strain evidence="5">KCTC 52189</strain>
    </source>
</reference>
<dbReference type="PIRSF" id="PIRSF005902">
    <property type="entry name" value="DNase_TatD"/>
    <property type="match status" value="1"/>
</dbReference>
<organism evidence="5 6">
    <name type="scientific">Marimonas arenosa</name>
    <dbReference type="NCBI Taxonomy" id="1795305"/>
    <lineage>
        <taxon>Bacteria</taxon>
        <taxon>Pseudomonadati</taxon>
        <taxon>Pseudomonadota</taxon>
        <taxon>Alphaproteobacteria</taxon>
        <taxon>Rhodobacterales</taxon>
        <taxon>Paracoccaceae</taxon>
        <taxon>Marimonas</taxon>
    </lineage>
</organism>
<feature type="binding site" evidence="4">
    <location>
        <position position="97"/>
    </location>
    <ligand>
        <name>a divalent metal cation</name>
        <dbReference type="ChEBI" id="CHEBI:60240"/>
        <label>1</label>
    </ligand>
</feature>
<dbReference type="GO" id="GO:0016788">
    <property type="term" value="F:hydrolase activity, acting on ester bonds"/>
    <property type="evidence" value="ECO:0007669"/>
    <property type="project" value="InterPro"/>
</dbReference>
<evidence type="ECO:0000313" key="5">
    <source>
        <dbReference type="EMBL" id="MDQ2090102.1"/>
    </source>
</evidence>
<evidence type="ECO:0000313" key="6">
    <source>
        <dbReference type="Proteomes" id="UP001226762"/>
    </source>
</evidence>
<gene>
    <name evidence="5" type="ORF">NO357_09355</name>
</gene>
<evidence type="ECO:0000256" key="2">
    <source>
        <dbReference type="ARBA" id="ARBA00022723"/>
    </source>
</evidence>
<dbReference type="InterPro" id="IPR032466">
    <property type="entry name" value="Metal_Hydrolase"/>
</dbReference>
<evidence type="ECO:0000256" key="3">
    <source>
        <dbReference type="ARBA" id="ARBA00022801"/>
    </source>
</evidence>
<feature type="binding site" evidence="4">
    <location>
        <position position="133"/>
    </location>
    <ligand>
        <name>a divalent metal cation</name>
        <dbReference type="ChEBI" id="CHEBI:60240"/>
        <label>2</label>
    </ligand>
</feature>
<protein>
    <submittedName>
        <fullName evidence="5">TatD family hydrolase</fullName>
    </submittedName>
</protein>
<keyword evidence="3 5" id="KW-0378">Hydrolase</keyword>
<dbReference type="InterPro" id="IPR015991">
    <property type="entry name" value="TatD/YcfH-like"/>
</dbReference>
<evidence type="ECO:0000256" key="1">
    <source>
        <dbReference type="ARBA" id="ARBA00009275"/>
    </source>
</evidence>
<dbReference type="SUPFAM" id="SSF51556">
    <property type="entry name" value="Metallo-dependent hydrolases"/>
    <property type="match status" value="1"/>
</dbReference>
<comment type="similarity">
    <text evidence="1">Belongs to the metallo-dependent hydrolases superfamily. TatD-type hydrolase family.</text>
</comment>
<keyword evidence="6" id="KW-1185">Reference proteome</keyword>
<dbReference type="PANTHER" id="PTHR46124">
    <property type="entry name" value="D-AMINOACYL-TRNA DEACYLASE"/>
    <property type="match status" value="1"/>
</dbReference>
<sequence length="268" mass="29326">MTETPHITDSHCHLDFPDFGDELDEVVARAQRAGVGRMVTICTRLKNEPDVRAIAESHEAVFYAAGTHPMSAAEEPLATVDELVGLAAHPKFVGIGETGLDYHYTADSAEVQQESLRIHIAAAQDTGLPLIIHARAADEDMAWILSEEHRNGVFSCVMHCYSSGPELARVALDLGFYLSMSGIAAFPKSQEVRDIFASAPVERVLVETDSPYLAPPPHRGKRNEPAYTVHTARVGAEVFGMDYAAFAAQTEANFERLFWKVARYEAAA</sequence>